<proteinExistence type="predicted"/>
<dbReference type="GO" id="GO:0032259">
    <property type="term" value="P:methylation"/>
    <property type="evidence" value="ECO:0007669"/>
    <property type="project" value="UniProtKB-KW"/>
</dbReference>
<dbReference type="RefSeq" id="WP_014043317.1">
    <property type="nucleotide sequence ID" value="NC_015949.1"/>
</dbReference>
<evidence type="ECO:0000313" key="1">
    <source>
        <dbReference type="EMBL" id="AEM74866.1"/>
    </source>
</evidence>
<dbReference type="SUPFAM" id="SSF53335">
    <property type="entry name" value="S-adenosyl-L-methionine-dependent methyltransferases"/>
    <property type="match status" value="1"/>
</dbReference>
<keyword evidence="1" id="KW-0489">Methyltransferase</keyword>
<keyword evidence="1" id="KW-0808">Transferase</keyword>
<evidence type="ECO:0000313" key="2">
    <source>
        <dbReference type="Proteomes" id="UP000009257"/>
    </source>
</evidence>
<name>G2PXZ9_9FIRM</name>
<gene>
    <name evidence="1" type="ORF">Calla_2335</name>
</gene>
<accession>G2PXZ9</accession>
<dbReference type="Gene3D" id="3.40.50.150">
    <property type="entry name" value="Vaccinia Virus protein VP39"/>
    <property type="match status" value="1"/>
</dbReference>
<organism evidence="1 2">
    <name type="scientific">Caldicellulosiruptor acetigenus 6A</name>
    <dbReference type="NCBI Taxonomy" id="632516"/>
    <lineage>
        <taxon>Bacteria</taxon>
        <taxon>Bacillati</taxon>
        <taxon>Bacillota</taxon>
        <taxon>Bacillota incertae sedis</taxon>
        <taxon>Caldicellulosiruptorales</taxon>
        <taxon>Caldicellulosiruptoraceae</taxon>
        <taxon>Caldicellulosiruptor</taxon>
    </lineage>
</organism>
<dbReference type="Pfam" id="PF13489">
    <property type="entry name" value="Methyltransf_23"/>
    <property type="match status" value="1"/>
</dbReference>
<dbReference type="HOGENOM" id="CLU_088541_0_0_9"/>
<sequence length="218" mass="25409">MSITNMYLDKEVKYFKEVRHDIIDIVPKGENCILEVGCGSGATLLTLKEIGKANFIMGIDIIEFEEQKKLDKFIMGDIETIDVSNYQDYFDVIICADVLEHLKDPWETTKKLANCLKPDGILVASIPNIREISTIYKIVVKGDFKYEDSGILDKTHLRFFCKKNVLQLFKNADLEVEQIKPSFLFWEARGKRYWVNKLTFNFFHEFFTPQFLVVARKK</sequence>
<dbReference type="EMBL" id="CP003001">
    <property type="protein sequence ID" value="AEM74866.1"/>
    <property type="molecule type" value="Genomic_DNA"/>
</dbReference>
<dbReference type="GO" id="GO:0008168">
    <property type="term" value="F:methyltransferase activity"/>
    <property type="evidence" value="ECO:0007669"/>
    <property type="project" value="UniProtKB-KW"/>
</dbReference>
<reference evidence="1 2" key="1">
    <citation type="submission" date="2011-08" db="EMBL/GenBank/DDBJ databases">
        <title>Complete sequence of Caldicellulosiruptor lactoaceticus 6A.</title>
        <authorList>
            <consortium name="US DOE Joint Genome Institute"/>
            <person name="Lucas S."/>
            <person name="Han J."/>
            <person name="Lapidus A."/>
            <person name="Cheng J.-F."/>
            <person name="Goodwin L."/>
            <person name="Pitluck S."/>
            <person name="Peters L."/>
            <person name="Davenport K."/>
            <person name="Detter J.C."/>
            <person name="Han C."/>
            <person name="Tapia R."/>
            <person name="Land M."/>
            <person name="Hauser L."/>
            <person name="Kyrpides N."/>
            <person name="Ivanova N."/>
            <person name="Ovchinnikova G."/>
            <person name="Pagani I."/>
            <person name="Blumer-Schuette S.E."/>
            <person name="Kelly R.M."/>
            <person name="Woyke T."/>
        </authorList>
    </citation>
    <scope>NUCLEOTIDE SEQUENCE [LARGE SCALE GENOMIC DNA]</scope>
    <source>
        <strain evidence="1 2">6A</strain>
    </source>
</reference>
<dbReference type="PANTHER" id="PTHR43861">
    <property type="entry name" value="TRANS-ACONITATE 2-METHYLTRANSFERASE-RELATED"/>
    <property type="match status" value="1"/>
</dbReference>
<dbReference type="InterPro" id="IPR029063">
    <property type="entry name" value="SAM-dependent_MTases_sf"/>
</dbReference>
<dbReference type="CDD" id="cd02440">
    <property type="entry name" value="AdoMet_MTases"/>
    <property type="match status" value="1"/>
</dbReference>
<dbReference type="Proteomes" id="UP000009257">
    <property type="component" value="Chromosome"/>
</dbReference>
<dbReference type="KEGG" id="clc:Calla_2335"/>
<protein>
    <submittedName>
        <fullName evidence="1">Methyltransferase type 11</fullName>
    </submittedName>
</protein>
<dbReference type="AlphaFoldDB" id="G2PXZ9"/>